<name>A0ABY6P1D7_9NOCA</name>
<evidence type="ECO:0000259" key="13">
    <source>
        <dbReference type="PROSITE" id="PS50885"/>
    </source>
</evidence>
<evidence type="ECO:0000256" key="6">
    <source>
        <dbReference type="ARBA" id="ARBA00022692"/>
    </source>
</evidence>
<evidence type="ECO:0000256" key="7">
    <source>
        <dbReference type="ARBA" id="ARBA00022777"/>
    </source>
</evidence>
<proteinExistence type="predicted"/>
<dbReference type="SMART" id="SM00388">
    <property type="entry name" value="HisKA"/>
    <property type="match status" value="1"/>
</dbReference>
<dbReference type="SMART" id="SM00387">
    <property type="entry name" value="HATPase_c"/>
    <property type="match status" value="1"/>
</dbReference>
<feature type="domain" description="Histidine kinase" evidence="12">
    <location>
        <begin position="220"/>
        <end position="426"/>
    </location>
</feature>
<dbReference type="InterPro" id="IPR004358">
    <property type="entry name" value="Sig_transdc_His_kin-like_C"/>
</dbReference>
<gene>
    <name evidence="14" type="ORF">RHODO2019_00835</name>
</gene>
<dbReference type="Pfam" id="PF00512">
    <property type="entry name" value="HisKA"/>
    <property type="match status" value="1"/>
</dbReference>
<comment type="catalytic activity">
    <reaction evidence="1">
        <text>ATP + protein L-histidine = ADP + protein N-phospho-L-histidine.</text>
        <dbReference type="EC" id="2.7.13.3"/>
    </reaction>
</comment>
<reference evidence="14" key="1">
    <citation type="submission" date="2022-10" db="EMBL/GenBank/DDBJ databases">
        <title>Rhodococcus sp.75.</title>
        <authorList>
            <person name="Sun M."/>
        </authorList>
    </citation>
    <scope>NUCLEOTIDE SEQUENCE</scope>
    <source>
        <strain evidence="14">75</strain>
    </source>
</reference>
<feature type="transmembrane region" description="Helical" evidence="11">
    <location>
        <begin position="12"/>
        <end position="35"/>
    </location>
</feature>
<protein>
    <recommendedName>
        <fullName evidence="3">histidine kinase</fullName>
        <ecNumber evidence="3">2.7.13.3</ecNumber>
    </recommendedName>
</protein>
<keyword evidence="15" id="KW-1185">Reference proteome</keyword>
<dbReference type="InterPro" id="IPR003661">
    <property type="entry name" value="HisK_dim/P_dom"/>
</dbReference>
<evidence type="ECO:0000256" key="1">
    <source>
        <dbReference type="ARBA" id="ARBA00000085"/>
    </source>
</evidence>
<dbReference type="InterPro" id="IPR050428">
    <property type="entry name" value="TCS_sensor_his_kinase"/>
</dbReference>
<evidence type="ECO:0000256" key="8">
    <source>
        <dbReference type="ARBA" id="ARBA00022989"/>
    </source>
</evidence>
<evidence type="ECO:0000256" key="10">
    <source>
        <dbReference type="ARBA" id="ARBA00023136"/>
    </source>
</evidence>
<dbReference type="Pfam" id="PF02518">
    <property type="entry name" value="HATPase_c"/>
    <property type="match status" value="1"/>
</dbReference>
<accession>A0ABY6P1D7</accession>
<keyword evidence="7 14" id="KW-0418">Kinase</keyword>
<evidence type="ECO:0000313" key="15">
    <source>
        <dbReference type="Proteomes" id="UP001164965"/>
    </source>
</evidence>
<dbReference type="InterPro" id="IPR036890">
    <property type="entry name" value="HATPase_C_sf"/>
</dbReference>
<dbReference type="CDD" id="cd00082">
    <property type="entry name" value="HisKA"/>
    <property type="match status" value="1"/>
</dbReference>
<feature type="transmembrane region" description="Helical" evidence="11">
    <location>
        <begin position="130"/>
        <end position="150"/>
    </location>
</feature>
<dbReference type="GO" id="GO:0016301">
    <property type="term" value="F:kinase activity"/>
    <property type="evidence" value="ECO:0007669"/>
    <property type="project" value="UniProtKB-KW"/>
</dbReference>
<dbReference type="Pfam" id="PF00672">
    <property type="entry name" value="HAMP"/>
    <property type="match status" value="1"/>
</dbReference>
<evidence type="ECO:0000256" key="3">
    <source>
        <dbReference type="ARBA" id="ARBA00012438"/>
    </source>
</evidence>
<sequence length="426" mass="43727">MSRAPSLRTRVAVAAALGTTVVVLLVGALASVLLSRDQHDQLDRRLSTVAEVLDPGSSAPRGWAVTVRGPDGTVTGLRGPELPPAATGYATVDVGSRTYRVLTTASGSAVLSVAAPTAATRAAVGQLRRVVLGVGAAAVALAGALGWLFAGRAVRPLHRLAAAARAVGDGGTGAPERLEAGGARETEALATEINHMLARLHEAQERTRAALETAREFAATAQHELRTPLTALRTDLEVLGLEPDEQERRQVVADLLRSQARVQDTLTALGQLASGELGGGSGRTDVDVTELLHRVAEQARRTAPGVAVDVLDGPPVLVPGWPAGLRLAVDNLVLNAVRHGPATRVLLAVTREGSRVSVTVDDDGAGVPVGEREAVFARFARAEGTTGPGSGLGLALVAQQAALHGGSARLEQGVWGGVRAVLEVAG</sequence>
<dbReference type="Gene3D" id="6.10.340.10">
    <property type="match status" value="1"/>
</dbReference>
<dbReference type="InterPro" id="IPR005467">
    <property type="entry name" value="His_kinase_dom"/>
</dbReference>
<dbReference type="PANTHER" id="PTHR45436">
    <property type="entry name" value="SENSOR HISTIDINE KINASE YKOH"/>
    <property type="match status" value="1"/>
</dbReference>
<evidence type="ECO:0000256" key="11">
    <source>
        <dbReference type="SAM" id="Phobius"/>
    </source>
</evidence>
<keyword evidence="9" id="KW-0902">Two-component regulatory system</keyword>
<dbReference type="CDD" id="cd00075">
    <property type="entry name" value="HATPase"/>
    <property type="match status" value="1"/>
</dbReference>
<evidence type="ECO:0000256" key="4">
    <source>
        <dbReference type="ARBA" id="ARBA00022553"/>
    </source>
</evidence>
<organism evidence="14 15">
    <name type="scientific">Rhodococcus antarcticus</name>
    <dbReference type="NCBI Taxonomy" id="2987751"/>
    <lineage>
        <taxon>Bacteria</taxon>
        <taxon>Bacillati</taxon>
        <taxon>Actinomycetota</taxon>
        <taxon>Actinomycetes</taxon>
        <taxon>Mycobacteriales</taxon>
        <taxon>Nocardiaceae</taxon>
        <taxon>Rhodococcus</taxon>
    </lineage>
</organism>
<dbReference type="SMART" id="SM00304">
    <property type="entry name" value="HAMP"/>
    <property type="match status" value="1"/>
</dbReference>
<keyword evidence="4" id="KW-0597">Phosphoprotein</keyword>
<dbReference type="PROSITE" id="PS50109">
    <property type="entry name" value="HIS_KIN"/>
    <property type="match status" value="1"/>
</dbReference>
<dbReference type="RefSeq" id="WP_265383197.1">
    <property type="nucleotide sequence ID" value="NZ_CP110615.1"/>
</dbReference>
<evidence type="ECO:0000256" key="5">
    <source>
        <dbReference type="ARBA" id="ARBA00022679"/>
    </source>
</evidence>
<dbReference type="InterPro" id="IPR003660">
    <property type="entry name" value="HAMP_dom"/>
</dbReference>
<comment type="subcellular location">
    <subcellularLocation>
        <location evidence="2">Cell membrane</location>
    </subcellularLocation>
</comment>
<dbReference type="PANTHER" id="PTHR45436:SF5">
    <property type="entry name" value="SENSOR HISTIDINE KINASE TRCS"/>
    <property type="match status" value="1"/>
</dbReference>
<dbReference type="Gene3D" id="3.30.565.10">
    <property type="entry name" value="Histidine kinase-like ATPase, C-terminal domain"/>
    <property type="match status" value="1"/>
</dbReference>
<keyword evidence="10 11" id="KW-0472">Membrane</keyword>
<dbReference type="SUPFAM" id="SSF55874">
    <property type="entry name" value="ATPase domain of HSP90 chaperone/DNA topoisomerase II/histidine kinase"/>
    <property type="match status" value="1"/>
</dbReference>
<dbReference type="EC" id="2.7.13.3" evidence="3"/>
<keyword evidence="6 11" id="KW-0812">Transmembrane</keyword>
<evidence type="ECO:0000313" key="14">
    <source>
        <dbReference type="EMBL" id="UZJ25091.1"/>
    </source>
</evidence>
<dbReference type="Proteomes" id="UP001164965">
    <property type="component" value="Chromosome"/>
</dbReference>
<evidence type="ECO:0000259" key="12">
    <source>
        <dbReference type="PROSITE" id="PS50109"/>
    </source>
</evidence>
<feature type="domain" description="HAMP" evidence="13">
    <location>
        <begin position="151"/>
        <end position="205"/>
    </location>
</feature>
<dbReference type="PROSITE" id="PS50885">
    <property type="entry name" value="HAMP"/>
    <property type="match status" value="1"/>
</dbReference>
<dbReference type="PRINTS" id="PR00344">
    <property type="entry name" value="BCTRLSENSOR"/>
</dbReference>
<dbReference type="EMBL" id="CP110615">
    <property type="protein sequence ID" value="UZJ25091.1"/>
    <property type="molecule type" value="Genomic_DNA"/>
</dbReference>
<evidence type="ECO:0000256" key="2">
    <source>
        <dbReference type="ARBA" id="ARBA00004236"/>
    </source>
</evidence>
<dbReference type="SUPFAM" id="SSF47384">
    <property type="entry name" value="Homodimeric domain of signal transducing histidine kinase"/>
    <property type="match status" value="1"/>
</dbReference>
<evidence type="ECO:0000256" key="9">
    <source>
        <dbReference type="ARBA" id="ARBA00023012"/>
    </source>
</evidence>
<dbReference type="Gene3D" id="1.10.287.130">
    <property type="match status" value="1"/>
</dbReference>
<keyword evidence="5" id="KW-0808">Transferase</keyword>
<keyword evidence="8 11" id="KW-1133">Transmembrane helix</keyword>
<dbReference type="InterPro" id="IPR003594">
    <property type="entry name" value="HATPase_dom"/>
</dbReference>
<dbReference type="InterPro" id="IPR036097">
    <property type="entry name" value="HisK_dim/P_sf"/>
</dbReference>